<comment type="caution">
    <text evidence="1">The sequence shown here is derived from an EMBL/GenBank/DDBJ whole genome shotgun (WGS) entry which is preliminary data.</text>
</comment>
<dbReference type="AlphaFoldDB" id="A0A8T1TU89"/>
<evidence type="ECO:0000313" key="2">
    <source>
        <dbReference type="Proteomes" id="UP000688947"/>
    </source>
</evidence>
<proteinExistence type="predicted"/>
<evidence type="ECO:0000313" key="1">
    <source>
        <dbReference type="EMBL" id="KAG6947482.1"/>
    </source>
</evidence>
<organism evidence="1 2">
    <name type="scientific">Phytophthora cactorum</name>
    <dbReference type="NCBI Taxonomy" id="29920"/>
    <lineage>
        <taxon>Eukaryota</taxon>
        <taxon>Sar</taxon>
        <taxon>Stramenopiles</taxon>
        <taxon>Oomycota</taxon>
        <taxon>Peronosporomycetes</taxon>
        <taxon>Peronosporales</taxon>
        <taxon>Peronosporaceae</taxon>
        <taxon>Phytophthora</taxon>
    </lineage>
</organism>
<accession>A0A8T1TU89</accession>
<dbReference type="EMBL" id="JAENGZ010001541">
    <property type="protein sequence ID" value="KAG6947482.1"/>
    <property type="molecule type" value="Genomic_DNA"/>
</dbReference>
<protein>
    <submittedName>
        <fullName evidence="1">Uncharacterized protein</fullName>
    </submittedName>
</protein>
<sequence length="113" mass="13013">MGRNGTELGHQGRITGVVAREQAWVIQGPFVAFTVRYVVRFPFKQMLLEVLLELRRRHCLVAPGERAYNPSALVLCHDMCWDLSWVLVRMQNEGSLSRRFSATEPFRLHTVTT</sequence>
<reference evidence="1" key="1">
    <citation type="submission" date="2021-01" db="EMBL/GenBank/DDBJ databases">
        <title>Phytophthora aleatoria, a newly-described species from Pinus radiata is distinct from Phytophthora cactorum isolates based on comparative genomics.</title>
        <authorList>
            <person name="Mcdougal R."/>
            <person name="Panda P."/>
            <person name="Williams N."/>
            <person name="Studholme D.J."/>
        </authorList>
    </citation>
    <scope>NUCLEOTIDE SEQUENCE</scope>
    <source>
        <strain evidence="1">NZFS 3830</strain>
    </source>
</reference>
<dbReference type="Proteomes" id="UP000688947">
    <property type="component" value="Unassembled WGS sequence"/>
</dbReference>
<name>A0A8T1TU89_9STRA</name>
<gene>
    <name evidence="1" type="ORF">JG687_00016073</name>
</gene>